<evidence type="ECO:0000256" key="2">
    <source>
        <dbReference type="ARBA" id="ARBA00029447"/>
    </source>
</evidence>
<organism evidence="5 6">
    <name type="scientific">Pueribacillus theae</name>
    <dbReference type="NCBI Taxonomy" id="2171751"/>
    <lineage>
        <taxon>Bacteria</taxon>
        <taxon>Bacillati</taxon>
        <taxon>Bacillota</taxon>
        <taxon>Bacilli</taxon>
        <taxon>Bacillales</taxon>
        <taxon>Bacillaceae</taxon>
        <taxon>Pueribacillus</taxon>
    </lineage>
</organism>
<dbReference type="Pfam" id="PF00015">
    <property type="entry name" value="MCPsignal"/>
    <property type="match status" value="1"/>
</dbReference>
<proteinExistence type="inferred from homology"/>
<dbReference type="InterPro" id="IPR039379">
    <property type="entry name" value="Protoglobin_sensor_dom"/>
</dbReference>
<dbReference type="InterPro" id="IPR044398">
    <property type="entry name" value="Globin-sensor_dom"/>
</dbReference>
<evidence type="ECO:0000313" key="5">
    <source>
        <dbReference type="EMBL" id="PWA10043.1"/>
    </source>
</evidence>
<dbReference type="Gene3D" id="1.10.490.10">
    <property type="entry name" value="Globins"/>
    <property type="match status" value="1"/>
</dbReference>
<dbReference type="PANTHER" id="PTHR32089">
    <property type="entry name" value="METHYL-ACCEPTING CHEMOTAXIS PROTEIN MCPB"/>
    <property type="match status" value="1"/>
</dbReference>
<dbReference type="SMART" id="SM00283">
    <property type="entry name" value="MA"/>
    <property type="match status" value="1"/>
</dbReference>
<keyword evidence="6" id="KW-1185">Reference proteome</keyword>
<reference evidence="5 6" key="1">
    <citation type="submission" date="2018-04" db="EMBL/GenBank/DDBJ databases">
        <title>Camelliibacillus theae gen. nov., sp. nov., isolated from Pu'er tea.</title>
        <authorList>
            <person name="Niu L."/>
        </authorList>
    </citation>
    <scope>NUCLEOTIDE SEQUENCE [LARGE SCALE GENOMIC DNA]</scope>
    <source>
        <strain evidence="5 6">T8</strain>
    </source>
</reference>
<sequence>MFGMKQAIISSLFKKNKNASISLIEKNNHTEPILNFEKDSDLEKQLKMIGLTESDLLIARALKEYVEPYLDEIVTSFYARMENVSELISIINNNSTVERLKKTLRIHISEMFDGVIDEKFIHKRIRIAHAHVEIGLKQKWYIASFQGILTGLMKVIEENIPDPSEKMTALTVVSKLLNFEQQIVMEAYDNQIEKLRDADLNKQQDLRKAVGITANELAALTEETSASIEEITAQVEEISAQSSTGTQMAEQAEETANLGKQQLDALHQTFVQVQESTTKISEEIESLEKTSSQIGDIVEIVKSIAEQTNLLALNASIEAARAGEHGLGFAVVADEVRKLAEQTSQSVTRVTDLIEQTNDQIRVNSSSIKQVESIIAVGGKKMEDTETAFEEIVNAMNEAKSINEKMQTDLEGVNEVINEIAKAAESIAVSAEELNKATEKLN</sequence>
<accession>A0A2U1JZ49</accession>
<dbReference type="PROSITE" id="PS50111">
    <property type="entry name" value="CHEMOTAXIS_TRANSDUC_2"/>
    <property type="match status" value="1"/>
</dbReference>
<dbReference type="InterPro" id="IPR012292">
    <property type="entry name" value="Globin/Proto"/>
</dbReference>
<dbReference type="CDD" id="cd11386">
    <property type="entry name" value="MCP_signal"/>
    <property type="match status" value="1"/>
</dbReference>
<gene>
    <name evidence="5" type="ORF">DCC39_12205</name>
</gene>
<comment type="similarity">
    <text evidence="2">Belongs to the methyl-accepting chemotaxis (MCP) protein family.</text>
</comment>
<evidence type="ECO:0000259" key="4">
    <source>
        <dbReference type="PROSITE" id="PS50111"/>
    </source>
</evidence>
<evidence type="ECO:0000313" key="6">
    <source>
        <dbReference type="Proteomes" id="UP000245998"/>
    </source>
</evidence>
<dbReference type="SUPFAM" id="SSF46458">
    <property type="entry name" value="Globin-like"/>
    <property type="match status" value="1"/>
</dbReference>
<protein>
    <submittedName>
        <fullName evidence="5">Chemotaxis protein</fullName>
    </submittedName>
</protein>
<dbReference type="GO" id="GO:0020037">
    <property type="term" value="F:heme binding"/>
    <property type="evidence" value="ECO:0007669"/>
    <property type="project" value="InterPro"/>
</dbReference>
<dbReference type="Gene3D" id="1.10.287.950">
    <property type="entry name" value="Methyl-accepting chemotaxis protein"/>
    <property type="match status" value="1"/>
</dbReference>
<dbReference type="InterPro" id="IPR004090">
    <property type="entry name" value="Chemotax_Me-accpt_rcpt"/>
</dbReference>
<evidence type="ECO:0000256" key="3">
    <source>
        <dbReference type="PROSITE-ProRule" id="PRU00284"/>
    </source>
</evidence>
<dbReference type="InterPro" id="IPR009050">
    <property type="entry name" value="Globin-like_sf"/>
</dbReference>
<dbReference type="GO" id="GO:0016020">
    <property type="term" value="C:membrane"/>
    <property type="evidence" value="ECO:0007669"/>
    <property type="project" value="InterPro"/>
</dbReference>
<comment type="caution">
    <text evidence="5">The sequence shown here is derived from an EMBL/GenBank/DDBJ whole genome shotgun (WGS) entry which is preliminary data.</text>
</comment>
<dbReference type="SUPFAM" id="SSF58104">
    <property type="entry name" value="Methyl-accepting chemotaxis protein (MCP) signaling domain"/>
    <property type="match status" value="1"/>
</dbReference>
<dbReference type="InterPro" id="IPR004089">
    <property type="entry name" value="MCPsignal_dom"/>
</dbReference>
<dbReference type="PANTHER" id="PTHR32089:SF118">
    <property type="entry name" value="HEME-BASED AEROTACTIC TRANSDUCER HEMAT"/>
    <property type="match status" value="1"/>
</dbReference>
<dbReference type="EMBL" id="QCZG01000025">
    <property type="protein sequence ID" value="PWA10043.1"/>
    <property type="molecule type" value="Genomic_DNA"/>
</dbReference>
<dbReference type="GO" id="GO:0007165">
    <property type="term" value="P:signal transduction"/>
    <property type="evidence" value="ECO:0007669"/>
    <property type="project" value="UniProtKB-KW"/>
</dbReference>
<evidence type="ECO:0000256" key="1">
    <source>
        <dbReference type="ARBA" id="ARBA00023224"/>
    </source>
</evidence>
<name>A0A2U1JZ49_9BACI</name>
<dbReference type="CDD" id="cd01068">
    <property type="entry name" value="globin_sensor"/>
    <property type="match status" value="1"/>
</dbReference>
<keyword evidence="1 3" id="KW-0807">Transducer</keyword>
<dbReference type="GO" id="GO:0004888">
    <property type="term" value="F:transmembrane signaling receptor activity"/>
    <property type="evidence" value="ECO:0007669"/>
    <property type="project" value="InterPro"/>
</dbReference>
<dbReference type="PRINTS" id="PR00260">
    <property type="entry name" value="CHEMTRNSDUCR"/>
</dbReference>
<dbReference type="AlphaFoldDB" id="A0A2U1JZ49"/>
<dbReference type="OrthoDB" id="266313at2"/>
<dbReference type="GO" id="GO:0019825">
    <property type="term" value="F:oxygen binding"/>
    <property type="evidence" value="ECO:0007669"/>
    <property type="project" value="InterPro"/>
</dbReference>
<feature type="domain" description="Methyl-accepting transducer" evidence="4">
    <location>
        <begin position="214"/>
        <end position="442"/>
    </location>
</feature>
<dbReference type="Proteomes" id="UP000245998">
    <property type="component" value="Unassembled WGS sequence"/>
</dbReference>
<dbReference type="GO" id="GO:0006935">
    <property type="term" value="P:chemotaxis"/>
    <property type="evidence" value="ECO:0007669"/>
    <property type="project" value="InterPro"/>
</dbReference>
<dbReference type="Pfam" id="PF11563">
    <property type="entry name" value="Protoglobin"/>
    <property type="match status" value="1"/>
</dbReference>